<reference evidence="1 2" key="1">
    <citation type="submission" date="2017-01" db="EMBL/GenBank/DDBJ databases">
        <title>A new Hymenobacter.</title>
        <authorList>
            <person name="Liang Y."/>
            <person name="Feng F."/>
        </authorList>
    </citation>
    <scope>NUCLEOTIDE SEQUENCE [LARGE SCALE GENOMIC DNA]</scope>
    <source>
        <strain evidence="1">MIMBbqt21</strain>
    </source>
</reference>
<dbReference type="AlphaFoldDB" id="A0A243W7C5"/>
<keyword evidence="2" id="KW-1185">Reference proteome</keyword>
<evidence type="ECO:0000313" key="1">
    <source>
        <dbReference type="EMBL" id="OUJ70863.1"/>
    </source>
</evidence>
<proteinExistence type="predicted"/>
<gene>
    <name evidence="1" type="ORF">BXP70_23315</name>
</gene>
<name>A0A243W7C5_9BACT</name>
<protein>
    <submittedName>
        <fullName evidence="1">Uncharacterized protein</fullName>
    </submittedName>
</protein>
<accession>A0A243W7C5</accession>
<evidence type="ECO:0000313" key="2">
    <source>
        <dbReference type="Proteomes" id="UP000194873"/>
    </source>
</evidence>
<dbReference type="Proteomes" id="UP000194873">
    <property type="component" value="Unassembled WGS sequence"/>
</dbReference>
<sequence length="132" mass="14465">MLASSSWAAAQTKCSDYELKVYQNGQEVDMKNSPLVSSLSLVLVGDTSCASMIAYRFKSAELTLVREKTLVLPAIKTNKPEVDLTEFKKVYQPGDQLVIEVEGSTEEATADVEPEEGGETLSYSVVVNWPLQ</sequence>
<comment type="caution">
    <text evidence="1">The sequence shown here is derived from an EMBL/GenBank/DDBJ whole genome shotgun (WGS) entry which is preliminary data.</text>
</comment>
<dbReference type="EMBL" id="MTSE01000020">
    <property type="protein sequence ID" value="OUJ70863.1"/>
    <property type="molecule type" value="Genomic_DNA"/>
</dbReference>
<organism evidence="1 2">
    <name type="scientific">Hymenobacter crusticola</name>
    <dbReference type="NCBI Taxonomy" id="1770526"/>
    <lineage>
        <taxon>Bacteria</taxon>
        <taxon>Pseudomonadati</taxon>
        <taxon>Bacteroidota</taxon>
        <taxon>Cytophagia</taxon>
        <taxon>Cytophagales</taxon>
        <taxon>Hymenobacteraceae</taxon>
        <taxon>Hymenobacter</taxon>
    </lineage>
</organism>